<dbReference type="RefSeq" id="XP_031757351.1">
    <property type="nucleotide sequence ID" value="XM_031901491.1"/>
</dbReference>
<evidence type="ECO:0000259" key="18">
    <source>
        <dbReference type="PROSITE" id="PS50600"/>
    </source>
</evidence>
<name>A0A8J1JL53_XENTR</name>
<dbReference type="GO" id="GO:0070139">
    <property type="term" value="F:SUMO-specific endopeptidase activity"/>
    <property type="evidence" value="ECO:0000318"/>
    <property type="project" value="GO_Central"/>
</dbReference>
<keyword evidence="11" id="KW-0539">Nucleus</keyword>
<evidence type="ECO:0000256" key="1">
    <source>
        <dbReference type="ARBA" id="ARBA00004123"/>
    </source>
</evidence>
<evidence type="ECO:0000256" key="7">
    <source>
        <dbReference type="ARBA" id="ARBA00022786"/>
    </source>
</evidence>
<dbReference type="AGR" id="Xenbase:XB-GENE-962887"/>
<evidence type="ECO:0000313" key="19">
    <source>
        <dbReference type="Proteomes" id="UP000008143"/>
    </source>
</evidence>
<dbReference type="PROSITE" id="PS50600">
    <property type="entry name" value="ULP_PROTEASE"/>
    <property type="match status" value="1"/>
</dbReference>
<dbReference type="OMA" id="HYHESAA"/>
<dbReference type="AlphaFoldDB" id="A0A8J1JL53"/>
<keyword evidence="5" id="KW-0597">Phosphoprotein</keyword>
<organism evidence="19 20">
    <name type="scientific">Xenopus tropicalis</name>
    <name type="common">Western clawed frog</name>
    <name type="synonym">Silurana tropicalis</name>
    <dbReference type="NCBI Taxonomy" id="8364"/>
    <lineage>
        <taxon>Eukaryota</taxon>
        <taxon>Metazoa</taxon>
        <taxon>Chordata</taxon>
        <taxon>Craniata</taxon>
        <taxon>Vertebrata</taxon>
        <taxon>Euteleostomi</taxon>
        <taxon>Amphibia</taxon>
        <taxon>Batrachia</taxon>
        <taxon>Anura</taxon>
        <taxon>Pipoidea</taxon>
        <taxon>Pipidae</taxon>
        <taxon>Xenopodinae</taxon>
        <taxon>Xenopus</taxon>
        <taxon>Silurana</taxon>
    </lineage>
</organism>
<dbReference type="FunFam" id="1.10.418.20:FF:000005">
    <property type="entry name" value="sentrin-specific protease 6 isoform X2"/>
    <property type="match status" value="1"/>
</dbReference>
<dbReference type="FunFam" id="1.10.418.20:FF:000010">
    <property type="entry name" value="sentrin-specific protease 6 isoform X2"/>
    <property type="match status" value="1"/>
</dbReference>
<dbReference type="FunFam" id="3.30.310.130:FF:000004">
    <property type="entry name" value="sentrin-specific protease 6 isoform X6"/>
    <property type="match status" value="1"/>
</dbReference>
<comment type="pathway">
    <text evidence="2">Protein modification; protein sumoylation.</text>
</comment>
<gene>
    <name evidence="20 21" type="primary">senp6</name>
</gene>
<dbReference type="GO" id="GO:0005634">
    <property type="term" value="C:nucleus"/>
    <property type="evidence" value="ECO:0000318"/>
    <property type="project" value="GO_Central"/>
</dbReference>
<feature type="region of interest" description="Disordered" evidence="17">
    <location>
        <begin position="211"/>
        <end position="287"/>
    </location>
</feature>
<evidence type="ECO:0000256" key="11">
    <source>
        <dbReference type="ARBA" id="ARBA00023242"/>
    </source>
</evidence>
<dbReference type="PANTHER" id="PTHR46896:SF1">
    <property type="entry name" value="SENTRIN-SPECIFIC PROTEASE 6"/>
    <property type="match status" value="1"/>
</dbReference>
<evidence type="ECO:0000256" key="9">
    <source>
        <dbReference type="ARBA" id="ARBA00022807"/>
    </source>
</evidence>
<keyword evidence="9" id="KW-0788">Thiol protease</keyword>
<feature type="compositionally biased region" description="Basic and acidic residues" evidence="17">
    <location>
        <begin position="947"/>
        <end position="957"/>
    </location>
</feature>
<dbReference type="PANTHER" id="PTHR46896">
    <property type="entry name" value="SENTRIN-SPECIFIC PROTEASE"/>
    <property type="match status" value="1"/>
</dbReference>
<dbReference type="Pfam" id="PF02902">
    <property type="entry name" value="Peptidase_C48"/>
    <property type="match status" value="2"/>
</dbReference>
<comment type="subcellular location">
    <subcellularLocation>
        <location evidence="1">Nucleus</location>
    </subcellularLocation>
</comment>
<evidence type="ECO:0000256" key="14">
    <source>
        <dbReference type="ARBA" id="ARBA00073899"/>
    </source>
</evidence>
<evidence type="ECO:0000256" key="3">
    <source>
        <dbReference type="ARBA" id="ARBA00005234"/>
    </source>
</evidence>
<dbReference type="GeneID" id="100135175"/>
<feature type="compositionally biased region" description="Basic residues" evidence="17">
    <location>
        <begin position="270"/>
        <end position="280"/>
    </location>
</feature>
<feature type="compositionally biased region" description="Low complexity" evidence="17">
    <location>
        <begin position="911"/>
        <end position="926"/>
    </location>
</feature>
<dbReference type="Xenbase" id="XB-GENE-962887">
    <property type="gene designation" value="senp6"/>
</dbReference>
<dbReference type="Proteomes" id="UP000008143">
    <property type="component" value="Chromosome 5"/>
</dbReference>
<dbReference type="FunFam" id="3.40.395.10:FF:000027">
    <property type="entry name" value="SUMO-specific peptidase 6"/>
    <property type="match status" value="1"/>
</dbReference>
<keyword evidence="8" id="KW-0378">Hydrolase</keyword>
<dbReference type="SUPFAM" id="SSF54001">
    <property type="entry name" value="Cysteine proteinases"/>
    <property type="match status" value="1"/>
</dbReference>
<feature type="compositionally biased region" description="Basic residues" evidence="17">
    <location>
        <begin position="935"/>
        <end position="946"/>
    </location>
</feature>
<proteinExistence type="inferred from homology"/>
<dbReference type="GO" id="GO:0005829">
    <property type="term" value="C:cytosol"/>
    <property type="evidence" value="ECO:0007669"/>
    <property type="project" value="UniProtKB-ARBA"/>
</dbReference>
<accession>A0A8J1JL53</accession>
<feature type="region of interest" description="Disordered" evidence="17">
    <location>
        <begin position="1011"/>
        <end position="1030"/>
    </location>
</feature>
<dbReference type="CTD" id="26054"/>
<dbReference type="GO" id="GO:0005737">
    <property type="term" value="C:cytoplasm"/>
    <property type="evidence" value="ECO:0000318"/>
    <property type="project" value="GO_Central"/>
</dbReference>
<dbReference type="GO" id="GO:0006508">
    <property type="term" value="P:proteolysis"/>
    <property type="evidence" value="ECO:0007669"/>
    <property type="project" value="UniProtKB-KW"/>
</dbReference>
<keyword evidence="7" id="KW-0833">Ubl conjugation pathway</keyword>
<comment type="similarity">
    <text evidence="3">Belongs to the peptidase C48 family.</text>
</comment>
<comment type="subunit">
    <text evidence="13">Interacts with RXRA. Forms a complex with KAT5-TIP60 and UBE2I in response to UV irradiation. Interacts with RPA1 to maintain it in hyposumoylated state during S phase preventing DNA repair initiation.</text>
</comment>
<feature type="compositionally biased region" description="Polar residues" evidence="17">
    <location>
        <begin position="894"/>
        <end position="910"/>
    </location>
</feature>
<evidence type="ECO:0000256" key="16">
    <source>
        <dbReference type="ARBA" id="ARBA00079020"/>
    </source>
</evidence>
<dbReference type="InterPro" id="IPR038765">
    <property type="entry name" value="Papain-like_cys_pep_sf"/>
</dbReference>
<evidence type="ECO:0000256" key="5">
    <source>
        <dbReference type="ARBA" id="ARBA00022553"/>
    </source>
</evidence>
<feature type="compositionally biased region" description="Basic and acidic residues" evidence="17">
    <location>
        <begin position="222"/>
        <end position="243"/>
    </location>
</feature>
<dbReference type="Gene3D" id="1.10.418.20">
    <property type="match status" value="1"/>
</dbReference>
<evidence type="ECO:0000256" key="10">
    <source>
        <dbReference type="ARBA" id="ARBA00022843"/>
    </source>
</evidence>
<feature type="compositionally biased region" description="Polar residues" evidence="17">
    <location>
        <begin position="211"/>
        <end position="220"/>
    </location>
</feature>
<feature type="region of interest" description="Disordered" evidence="17">
    <location>
        <begin position="415"/>
        <end position="466"/>
    </location>
</feature>
<keyword evidence="4" id="KW-1017">Isopeptide bond</keyword>
<feature type="compositionally biased region" description="Low complexity" evidence="17">
    <location>
        <begin position="450"/>
        <end position="465"/>
    </location>
</feature>
<feature type="compositionally biased region" description="Polar residues" evidence="17">
    <location>
        <begin position="438"/>
        <end position="447"/>
    </location>
</feature>
<evidence type="ECO:0000256" key="8">
    <source>
        <dbReference type="ARBA" id="ARBA00022801"/>
    </source>
</evidence>
<keyword evidence="10" id="KW-0832">Ubl conjugation</keyword>
<dbReference type="OrthoDB" id="442460at2759"/>
<keyword evidence="19" id="KW-1185">Reference proteome</keyword>
<dbReference type="InterPro" id="IPR051947">
    <property type="entry name" value="Sentrin-specific_protease"/>
</dbReference>
<feature type="domain" description="Ubiquitin-like protease family profile" evidence="18">
    <location>
        <begin position="760"/>
        <end position="1122"/>
    </location>
</feature>
<dbReference type="InterPro" id="IPR003653">
    <property type="entry name" value="Peptidase_C48_C"/>
</dbReference>
<dbReference type="GO" id="GO:0090169">
    <property type="term" value="P:regulation of spindle assembly"/>
    <property type="evidence" value="ECO:0000318"/>
    <property type="project" value="GO_Central"/>
</dbReference>
<sequence length="1193" mass="134552">MPGKLYGSQHSEKCLLCRFGMHLHLVDPSGMLSFVQEREKNYNHNNKKATHLNCEAQRMVPSGLAPLGQKYSISLMHNYWSHMASLALDRSQSKKDGGFSNCGFYNSEDSEDDTEKDEANLLSLDESDDVDLQITEQKPKHHRTGTARALGETIRTYERRGRTLHLRALKGNAIGLNMLGTSKKLGENAQNIPVSSGTMVHGRIFHHANIPRSTVKTAAQSLEKRDRKEYPAHVQKVESDPGRVHTSPRSENMQERKEEPDFESSEPEKIKRKVQQRRRSSIQESDISLSHTPQMCLTHQELMRQTEDLQFCALCVKENKKTKCQSIGGSQRLCKQPIALNELSPLSRPSIHQIDGRTANLGFKVKTFYRSSCNQQTPSDTFLEHESPRFQQCPANGKFGLANEGNISKATKNMRLRSTGPSEPNDPIVLSSDDEDNASTGSTNRIESISPRPADSACSSPAPSSGKVEAALKENSFILEQKFCNSNTDAANTTALPRKAKMKDQFGNAVTSTPVKRRKVLTLETPPDPALEPYPNCESLILNCRSVRIGSFYREAIEHVVLSMDFIAIKWEVLPENGGSQELVLKTSELTKSEWCAVRKLPVVFFQTVPAACQSLRSHLKLSRENGTGWYDCRAANLEEQFIVLIFENAPDMQATAVLEKILYTIGKKNGMPNFFIKIPFEDANGRLVAFTKSSEDIPMLGSTQKENLKKNVGTETRMKLRNSSQLQFFGDDEGDTHTVFVGPVEKLFVYPPPPAKGGISVTNEDLHCLNEGEFLNDVIIDFYLKYLVLEKLRKDADRIHIFSSFFYKRLNQRERRNLQDTANLTLQQRRHGRVKTWTRHVDIFQKDFIFVPLNEAAHWFLAVICFPGLEKPEHYPNPYYQEVSSPAPVGEGDNTSTSLPQNTSETTLEGGSSKSPLKKTLSTGTDAIDTLGAKRSHSLTRHRSRKSDQGHQEVDISMKSVFSDSETCTDDINGTTNECKTPVKPTDGLHRIQISYRETEDDAKKSEDEFIDFSDDQDNTDECSDDAGLADENYTSEAGNWHRKQFFCKQPCILLMDSLKGPSRSTVVKTLREYLEVEWEVRKGSKRSFSKDFMKGSSPRVPQQNNFSDCGVYILQYVESFFENPIQSFDLPMNLMDWFPQQRMKTKREEIRNLILTLQGLQSKDKKGNKDLSTTQHATQEKPEPGISSGSD</sequence>
<comment type="function">
    <text evidence="12">Protease that deconjugates SUMO1, SUMO2 and SUMO3 from targeted proteins. Processes preferentially poly-SUMO2 and poly-SUMO3 chains, but does not efficiently process SUMO1, SUMO2 and SUMO3 precursors. Deconjugates SUMO1 from RXRA, leading to transcriptional activation. Involved in chromosome alignment and spindle assembly, by regulating the kinetochore CENPH-CENPI-CENPK complex. Desumoylates PML and CENPI, protecting them from degradation by the ubiquitin ligase RNF4, which targets polysumoylated proteins for proteasomal degradation. Also desumoylates RPA1, thus preventing recruitment of RAD51 to the DNA damage foci to initiate DNA repair through homologous recombination.</text>
</comment>
<evidence type="ECO:0000256" key="4">
    <source>
        <dbReference type="ARBA" id="ARBA00022499"/>
    </source>
</evidence>
<feature type="region of interest" description="Disordered" evidence="17">
    <location>
        <begin position="881"/>
        <end position="960"/>
    </location>
</feature>
<dbReference type="GO" id="GO:0090234">
    <property type="term" value="P:regulation of kinetochore assembly"/>
    <property type="evidence" value="ECO:0000318"/>
    <property type="project" value="GO_Central"/>
</dbReference>
<evidence type="ECO:0000256" key="12">
    <source>
        <dbReference type="ARBA" id="ARBA00058874"/>
    </source>
</evidence>
<evidence type="ECO:0000313" key="21">
    <source>
        <dbReference type="Xenbase" id="XB-GENE-962887"/>
    </source>
</evidence>
<dbReference type="GO" id="GO:0016926">
    <property type="term" value="P:protein desumoylation"/>
    <property type="evidence" value="ECO:0000318"/>
    <property type="project" value="GO_Central"/>
</dbReference>
<evidence type="ECO:0000256" key="2">
    <source>
        <dbReference type="ARBA" id="ARBA00004718"/>
    </source>
</evidence>
<evidence type="ECO:0000256" key="13">
    <source>
        <dbReference type="ARBA" id="ARBA00062458"/>
    </source>
</evidence>
<protein>
    <recommendedName>
        <fullName evidence="14">Sentrin-specific protease 6</fullName>
    </recommendedName>
    <alternativeName>
        <fullName evidence="16">SUMO-1-specific protease 1</fullName>
    </alternativeName>
    <alternativeName>
        <fullName evidence="15">Sentrin/SUMO-specific protease SENP6</fullName>
    </alternativeName>
</protein>
<feature type="region of interest" description="Disordered" evidence="17">
    <location>
        <begin position="1163"/>
        <end position="1193"/>
    </location>
</feature>
<dbReference type="FunFam" id="3.30.310.130:FF:000001">
    <property type="entry name" value="sentrin-specific protease 6 isoform X1"/>
    <property type="match status" value="1"/>
</dbReference>
<evidence type="ECO:0000256" key="6">
    <source>
        <dbReference type="ARBA" id="ARBA00022670"/>
    </source>
</evidence>
<reference evidence="20" key="1">
    <citation type="submission" date="2025-08" db="UniProtKB">
        <authorList>
            <consortium name="RefSeq"/>
        </authorList>
    </citation>
    <scope>IDENTIFICATION</scope>
    <source>
        <strain evidence="20">Nigerian</strain>
        <tissue evidence="20">Liver and blood</tissue>
    </source>
</reference>
<evidence type="ECO:0000256" key="17">
    <source>
        <dbReference type="SAM" id="MobiDB-lite"/>
    </source>
</evidence>
<keyword evidence="6 20" id="KW-0645">Protease</keyword>
<evidence type="ECO:0000313" key="20">
    <source>
        <dbReference type="RefSeq" id="XP_031757351.1"/>
    </source>
</evidence>
<dbReference type="Gene3D" id="3.40.395.10">
    <property type="entry name" value="Adenoviral Proteinase, Chain A"/>
    <property type="match status" value="1"/>
</dbReference>
<evidence type="ECO:0000256" key="15">
    <source>
        <dbReference type="ARBA" id="ARBA00077364"/>
    </source>
</evidence>